<comment type="similarity">
    <text evidence="2">Belongs to the CorA metal ion transporter (MIT) (TC 1.A.35) family.</text>
</comment>
<dbReference type="FunFam" id="1.20.58.340:FF:000004">
    <property type="entry name" value="Magnesium transport protein CorA"/>
    <property type="match status" value="1"/>
</dbReference>
<evidence type="ECO:0000256" key="7">
    <source>
        <dbReference type="ARBA" id="ARBA00022989"/>
    </source>
</evidence>
<comment type="caution">
    <text evidence="14">The sequence shown here is derived from an EMBL/GenBank/DDBJ whole genome shotgun (WGS) entry which is preliminary data.</text>
</comment>
<dbReference type="InterPro" id="IPR045863">
    <property type="entry name" value="CorA_TM1_TM2"/>
</dbReference>
<keyword evidence="7 13" id="KW-1133">Transmembrane helix</keyword>
<dbReference type="GO" id="GO:0000287">
    <property type="term" value="F:magnesium ion binding"/>
    <property type="evidence" value="ECO:0007669"/>
    <property type="project" value="TreeGrafter"/>
</dbReference>
<evidence type="ECO:0000256" key="1">
    <source>
        <dbReference type="ARBA" id="ARBA00004651"/>
    </source>
</evidence>
<evidence type="ECO:0000256" key="8">
    <source>
        <dbReference type="ARBA" id="ARBA00023065"/>
    </source>
</evidence>
<gene>
    <name evidence="14" type="primary">corA_5</name>
    <name evidence="14" type="ORF">SDC9_16527</name>
</gene>
<accession>A0A644TUV9</accession>
<dbReference type="CDD" id="cd12828">
    <property type="entry name" value="TmCorA-like_1"/>
    <property type="match status" value="1"/>
</dbReference>
<dbReference type="GO" id="GO:0015095">
    <property type="term" value="F:magnesium ion transmembrane transporter activity"/>
    <property type="evidence" value="ECO:0007669"/>
    <property type="project" value="InterPro"/>
</dbReference>
<feature type="transmembrane region" description="Helical" evidence="13">
    <location>
        <begin position="370"/>
        <end position="390"/>
    </location>
</feature>
<feature type="transmembrane region" description="Helical" evidence="13">
    <location>
        <begin position="338"/>
        <end position="358"/>
    </location>
</feature>
<evidence type="ECO:0000256" key="10">
    <source>
        <dbReference type="ARBA" id="ARBA00034269"/>
    </source>
</evidence>
<evidence type="ECO:0000256" key="13">
    <source>
        <dbReference type="SAM" id="Phobius"/>
    </source>
</evidence>
<keyword evidence="5 13" id="KW-0812">Transmembrane</keyword>
<evidence type="ECO:0000256" key="11">
    <source>
        <dbReference type="ARBA" id="ARBA00045497"/>
    </source>
</evidence>
<evidence type="ECO:0000256" key="9">
    <source>
        <dbReference type="ARBA" id="ARBA00023136"/>
    </source>
</evidence>
<dbReference type="SUPFAM" id="SSF144083">
    <property type="entry name" value="Magnesium transport protein CorA, transmembrane region"/>
    <property type="match status" value="1"/>
</dbReference>
<keyword evidence="3" id="KW-0813">Transport</keyword>
<name>A0A644TUV9_9ZZZZ</name>
<evidence type="ECO:0000256" key="5">
    <source>
        <dbReference type="ARBA" id="ARBA00022692"/>
    </source>
</evidence>
<sequence>MQRGVLIWGLPNTSLYAMKRKFRTKLRSGKDEKTEAGRKKRRASKLPFSGVSEETAGLPPGSATYIGDTEPTTATYSLYSYEEASAVVRIPEDVNELAALIDPDVVNWININGLSGGGVEKLCAILGIHPLVVEDILTVEHRPKLENYDDYLFLITKMLTMHDDGSIEYEQVSFILKGKILISFQERPGDCFKAIRERIMAGGGRLRKYGADYLLYALMDNIVDNYFIILERLGDRLEAFDETLGTEDDGIFIHGIQGLKRELARMRRVIWPVRDSISALARTDSIQMQASLVPYLRDLYENSIQAIEALESYREHTSSIIELHLTEINTNMSRVMKVLTILSAIFIPITFIAGVYGMNFHLMPELAQPWGYPAALGLMGVVVIGELVYFKIRKWI</sequence>
<keyword evidence="9 13" id="KW-0472">Membrane</keyword>
<feature type="region of interest" description="Disordered" evidence="12">
    <location>
        <begin position="27"/>
        <end position="65"/>
    </location>
</feature>
<comment type="catalytic activity">
    <reaction evidence="10">
        <text>Mg(2+)(in) = Mg(2+)(out)</text>
        <dbReference type="Rhea" id="RHEA:29827"/>
        <dbReference type="ChEBI" id="CHEBI:18420"/>
    </reaction>
</comment>
<evidence type="ECO:0000256" key="12">
    <source>
        <dbReference type="SAM" id="MobiDB-lite"/>
    </source>
</evidence>
<comment type="function">
    <text evidence="11">Mediates influx of magnesium ions. Alternates between open and closed states. Activated by low cytoplasmic Mg(2+) levels. Inactive when cytoplasmic Mg(2+) levels are high.</text>
</comment>
<dbReference type="GO" id="GO:0005886">
    <property type="term" value="C:plasma membrane"/>
    <property type="evidence" value="ECO:0007669"/>
    <property type="project" value="UniProtKB-SubCell"/>
</dbReference>
<keyword evidence="8" id="KW-0406">Ion transport</keyword>
<organism evidence="14">
    <name type="scientific">bioreactor metagenome</name>
    <dbReference type="NCBI Taxonomy" id="1076179"/>
    <lineage>
        <taxon>unclassified sequences</taxon>
        <taxon>metagenomes</taxon>
        <taxon>ecological metagenomes</taxon>
    </lineage>
</organism>
<dbReference type="NCBIfam" id="TIGR00383">
    <property type="entry name" value="corA"/>
    <property type="match status" value="1"/>
</dbReference>
<keyword evidence="4" id="KW-1003">Cell membrane</keyword>
<dbReference type="SUPFAM" id="SSF143865">
    <property type="entry name" value="CorA soluble domain-like"/>
    <property type="match status" value="1"/>
</dbReference>
<evidence type="ECO:0000313" key="14">
    <source>
        <dbReference type="EMBL" id="MPL70766.1"/>
    </source>
</evidence>
<dbReference type="EMBL" id="VSSQ01000055">
    <property type="protein sequence ID" value="MPL70766.1"/>
    <property type="molecule type" value="Genomic_DNA"/>
</dbReference>
<dbReference type="InterPro" id="IPR004488">
    <property type="entry name" value="Mg/Co-transport_prot_CorA"/>
</dbReference>
<dbReference type="Pfam" id="PF01544">
    <property type="entry name" value="CorA"/>
    <property type="match status" value="1"/>
</dbReference>
<feature type="compositionally biased region" description="Basic and acidic residues" evidence="12">
    <location>
        <begin position="28"/>
        <end position="37"/>
    </location>
</feature>
<dbReference type="Gene3D" id="3.30.460.20">
    <property type="entry name" value="CorA soluble domain-like"/>
    <property type="match status" value="1"/>
</dbReference>
<comment type="subcellular location">
    <subcellularLocation>
        <location evidence="1">Cell membrane</location>
        <topology evidence="1">Multi-pass membrane protein</topology>
    </subcellularLocation>
</comment>
<keyword evidence="6" id="KW-0460">Magnesium</keyword>
<evidence type="ECO:0000256" key="4">
    <source>
        <dbReference type="ARBA" id="ARBA00022475"/>
    </source>
</evidence>
<dbReference type="InterPro" id="IPR002523">
    <property type="entry name" value="MgTranspt_CorA/ZnTranspt_ZntB"/>
</dbReference>
<dbReference type="GO" id="GO:0050897">
    <property type="term" value="F:cobalt ion binding"/>
    <property type="evidence" value="ECO:0007669"/>
    <property type="project" value="TreeGrafter"/>
</dbReference>
<dbReference type="GO" id="GO:0015087">
    <property type="term" value="F:cobalt ion transmembrane transporter activity"/>
    <property type="evidence" value="ECO:0007669"/>
    <property type="project" value="InterPro"/>
</dbReference>
<evidence type="ECO:0000256" key="3">
    <source>
        <dbReference type="ARBA" id="ARBA00022448"/>
    </source>
</evidence>
<dbReference type="Gene3D" id="1.20.58.340">
    <property type="entry name" value="Magnesium transport protein CorA, transmembrane region"/>
    <property type="match status" value="2"/>
</dbReference>
<dbReference type="PANTHER" id="PTHR46494">
    <property type="entry name" value="CORA FAMILY METAL ION TRANSPORTER (EUROFUNG)"/>
    <property type="match status" value="1"/>
</dbReference>
<dbReference type="AlphaFoldDB" id="A0A644TUV9"/>
<dbReference type="InterPro" id="IPR045861">
    <property type="entry name" value="CorA_cytoplasmic_dom"/>
</dbReference>
<protein>
    <submittedName>
        <fullName evidence="14">Cobalt/magnesium transport protein CorA</fullName>
    </submittedName>
</protein>
<proteinExistence type="inferred from homology"/>
<evidence type="ECO:0000256" key="6">
    <source>
        <dbReference type="ARBA" id="ARBA00022842"/>
    </source>
</evidence>
<reference evidence="14" key="1">
    <citation type="submission" date="2019-08" db="EMBL/GenBank/DDBJ databases">
        <authorList>
            <person name="Kucharzyk K."/>
            <person name="Murdoch R.W."/>
            <person name="Higgins S."/>
            <person name="Loffler F."/>
        </authorList>
    </citation>
    <scope>NUCLEOTIDE SEQUENCE</scope>
</reference>
<dbReference type="PANTHER" id="PTHR46494:SF1">
    <property type="entry name" value="CORA FAMILY METAL ION TRANSPORTER (EUROFUNG)"/>
    <property type="match status" value="1"/>
</dbReference>
<evidence type="ECO:0000256" key="2">
    <source>
        <dbReference type="ARBA" id="ARBA00009765"/>
    </source>
</evidence>